<sequence>MNSAQSGVVFESLRLPQDPQALAELSARFMYDKDPATQGLGISLTRVAPGCASMQMTVRPDMLNGHQTCHGGFIFALADSTFAFACNSRNQATVASGCTIDYLAPGLLGDVLTADASEASLAGRTGVYDILVTNQDGKRIALFRGRSYRIKGTIIDETAGTHFESSAGEGNV</sequence>
<dbReference type="CDD" id="cd03443">
    <property type="entry name" value="PaaI_thioesterase"/>
    <property type="match status" value="1"/>
</dbReference>
<evidence type="ECO:0000259" key="3">
    <source>
        <dbReference type="Pfam" id="PF03061"/>
    </source>
</evidence>
<evidence type="ECO:0000256" key="2">
    <source>
        <dbReference type="ARBA" id="ARBA00022801"/>
    </source>
</evidence>
<dbReference type="InterPro" id="IPR003736">
    <property type="entry name" value="PAAI_dom"/>
</dbReference>
<dbReference type="InterPro" id="IPR011973">
    <property type="entry name" value="PaaD"/>
</dbReference>
<dbReference type="AlphaFoldDB" id="A0A4R3M2C5"/>
<keyword evidence="5" id="KW-1185">Reference proteome</keyword>
<dbReference type="Pfam" id="PF03061">
    <property type="entry name" value="4HBT"/>
    <property type="match status" value="1"/>
</dbReference>
<feature type="domain" description="Thioesterase" evidence="3">
    <location>
        <begin position="66"/>
        <end position="140"/>
    </location>
</feature>
<keyword evidence="2" id="KW-0378">Hydrolase</keyword>
<dbReference type="GO" id="GO:0016289">
    <property type="term" value="F:acyl-CoA hydrolase activity"/>
    <property type="evidence" value="ECO:0007669"/>
    <property type="project" value="TreeGrafter"/>
</dbReference>
<dbReference type="Gene3D" id="3.10.129.10">
    <property type="entry name" value="Hotdog Thioesterase"/>
    <property type="match status" value="1"/>
</dbReference>
<evidence type="ECO:0000313" key="4">
    <source>
        <dbReference type="EMBL" id="TCT07152.1"/>
    </source>
</evidence>
<dbReference type="Proteomes" id="UP000295525">
    <property type="component" value="Unassembled WGS sequence"/>
</dbReference>
<dbReference type="NCBIfam" id="TIGR02286">
    <property type="entry name" value="PaaD"/>
    <property type="match status" value="1"/>
</dbReference>
<comment type="similarity">
    <text evidence="1">Belongs to the thioesterase PaaI family.</text>
</comment>
<dbReference type="FunFam" id="3.10.129.10:FF:000022">
    <property type="entry name" value="Phenylacetic acid degradation protein"/>
    <property type="match status" value="1"/>
</dbReference>
<dbReference type="InterPro" id="IPR029069">
    <property type="entry name" value="HotDog_dom_sf"/>
</dbReference>
<dbReference type="InterPro" id="IPR006683">
    <property type="entry name" value="Thioestr_dom"/>
</dbReference>
<evidence type="ECO:0000313" key="5">
    <source>
        <dbReference type="Proteomes" id="UP000295525"/>
    </source>
</evidence>
<gene>
    <name evidence="4" type="ORF">EDC26_107209</name>
</gene>
<proteinExistence type="inferred from homology"/>
<dbReference type="PANTHER" id="PTHR42856">
    <property type="entry name" value="ACYL-COENZYME A THIOESTERASE PAAI"/>
    <property type="match status" value="1"/>
</dbReference>
<comment type="caution">
    <text evidence="4">The sequence shown here is derived from an EMBL/GenBank/DDBJ whole genome shotgun (WGS) entry which is preliminary data.</text>
</comment>
<reference evidence="4 5" key="1">
    <citation type="submission" date="2019-03" db="EMBL/GenBank/DDBJ databases">
        <title>Genomic Encyclopedia of Type Strains, Phase IV (KMG-IV): sequencing the most valuable type-strain genomes for metagenomic binning, comparative biology and taxonomic classification.</title>
        <authorList>
            <person name="Goeker M."/>
        </authorList>
    </citation>
    <scope>NUCLEOTIDE SEQUENCE [LARGE SCALE GENOMIC DNA]</scope>
    <source>
        <strain evidence="4 5">DSM 24591</strain>
    </source>
</reference>
<dbReference type="OrthoDB" id="32575at2"/>
<evidence type="ECO:0000256" key="1">
    <source>
        <dbReference type="ARBA" id="ARBA00008324"/>
    </source>
</evidence>
<organism evidence="4 5">
    <name type="scientific">Paralcaligenes ureilyticus</name>
    <dbReference type="NCBI Taxonomy" id="627131"/>
    <lineage>
        <taxon>Bacteria</taxon>
        <taxon>Pseudomonadati</taxon>
        <taxon>Pseudomonadota</taxon>
        <taxon>Betaproteobacteria</taxon>
        <taxon>Burkholderiales</taxon>
        <taxon>Alcaligenaceae</taxon>
        <taxon>Paralcaligenes</taxon>
    </lineage>
</organism>
<protein>
    <submittedName>
        <fullName evidence="4">Acyl-CoA thioesterase</fullName>
    </submittedName>
</protein>
<dbReference type="RefSeq" id="WP_132582712.1">
    <property type="nucleotide sequence ID" value="NZ_SMAJ01000007.1"/>
</dbReference>
<name>A0A4R3M2C5_9BURK</name>
<dbReference type="SUPFAM" id="SSF54637">
    <property type="entry name" value="Thioesterase/thiol ester dehydrase-isomerase"/>
    <property type="match status" value="1"/>
</dbReference>
<dbReference type="NCBIfam" id="TIGR00369">
    <property type="entry name" value="unchar_dom_1"/>
    <property type="match status" value="1"/>
</dbReference>
<accession>A0A4R3M2C5</accession>
<dbReference type="EMBL" id="SMAJ01000007">
    <property type="protein sequence ID" value="TCT07152.1"/>
    <property type="molecule type" value="Genomic_DNA"/>
</dbReference>
<dbReference type="PANTHER" id="PTHR42856:SF1">
    <property type="entry name" value="ACYL-COENZYME A THIOESTERASE PAAI"/>
    <property type="match status" value="1"/>
</dbReference>
<dbReference type="InterPro" id="IPR052723">
    <property type="entry name" value="Acyl-CoA_thioesterase_PaaI"/>
</dbReference>